<keyword evidence="3" id="KW-1185">Reference proteome</keyword>
<organism evidence="2 3">
    <name type="scientific">Halobacillus andaensis</name>
    <dbReference type="NCBI Taxonomy" id="1176239"/>
    <lineage>
        <taxon>Bacteria</taxon>
        <taxon>Bacillati</taxon>
        <taxon>Bacillota</taxon>
        <taxon>Bacilli</taxon>
        <taxon>Bacillales</taxon>
        <taxon>Bacillaceae</taxon>
        <taxon>Halobacillus</taxon>
    </lineage>
</organism>
<comment type="caution">
    <text evidence="2">The sequence shown here is derived from an EMBL/GenBank/DDBJ whole genome shotgun (WGS) entry which is preliminary data.</text>
</comment>
<reference evidence="2" key="2">
    <citation type="submission" date="2020-09" db="EMBL/GenBank/DDBJ databases">
        <authorList>
            <person name="Sun Q."/>
            <person name="Zhou Y."/>
        </authorList>
    </citation>
    <scope>NUCLEOTIDE SEQUENCE</scope>
    <source>
        <strain evidence="2">CGMCC 1.12153</strain>
    </source>
</reference>
<reference evidence="2" key="1">
    <citation type="journal article" date="2014" name="Int. J. Syst. Evol. Microbiol.">
        <title>Complete genome sequence of Corynebacterium casei LMG S-19264T (=DSM 44701T), isolated from a smear-ripened cheese.</title>
        <authorList>
            <consortium name="US DOE Joint Genome Institute (JGI-PGF)"/>
            <person name="Walter F."/>
            <person name="Albersmeier A."/>
            <person name="Kalinowski J."/>
            <person name="Ruckert C."/>
        </authorList>
    </citation>
    <scope>NUCLEOTIDE SEQUENCE</scope>
    <source>
        <strain evidence="2">CGMCC 1.12153</strain>
    </source>
</reference>
<sequence length="59" mass="6562">MANKQYKTGEKAPESGKYKVDQLVNGKKSEDHAEINLNEGDQFPPSTTESEAAYWVKSS</sequence>
<evidence type="ECO:0008006" key="4">
    <source>
        <dbReference type="Google" id="ProtNLM"/>
    </source>
</evidence>
<dbReference type="Proteomes" id="UP000660110">
    <property type="component" value="Unassembled WGS sequence"/>
</dbReference>
<feature type="compositionally biased region" description="Basic and acidic residues" evidence="1">
    <location>
        <begin position="7"/>
        <end position="20"/>
    </location>
</feature>
<dbReference type="Pfam" id="PF14168">
    <property type="entry name" value="YjzC"/>
    <property type="match status" value="1"/>
</dbReference>
<evidence type="ECO:0000256" key="1">
    <source>
        <dbReference type="SAM" id="MobiDB-lite"/>
    </source>
</evidence>
<feature type="region of interest" description="Disordered" evidence="1">
    <location>
        <begin position="1"/>
        <end position="20"/>
    </location>
</feature>
<gene>
    <name evidence="2" type="ORF">GCM10010954_27210</name>
</gene>
<dbReference type="EMBL" id="BMEL01000003">
    <property type="protein sequence ID" value="GGF26732.1"/>
    <property type="molecule type" value="Genomic_DNA"/>
</dbReference>
<dbReference type="InterPro" id="IPR025549">
    <property type="entry name" value="YjzC"/>
</dbReference>
<feature type="region of interest" description="Disordered" evidence="1">
    <location>
        <begin position="36"/>
        <end position="59"/>
    </location>
</feature>
<protein>
    <recommendedName>
        <fullName evidence="4">YjzC-like protein</fullName>
    </recommendedName>
</protein>
<name>A0A917B7K9_HALAA</name>
<dbReference type="AlphaFoldDB" id="A0A917B7K9"/>
<evidence type="ECO:0000313" key="2">
    <source>
        <dbReference type="EMBL" id="GGF26732.1"/>
    </source>
</evidence>
<proteinExistence type="predicted"/>
<evidence type="ECO:0000313" key="3">
    <source>
        <dbReference type="Proteomes" id="UP000660110"/>
    </source>
</evidence>
<dbReference type="RefSeq" id="WP_188378050.1">
    <property type="nucleotide sequence ID" value="NZ_BMEL01000003.1"/>
</dbReference>
<accession>A0A917B7K9</accession>